<dbReference type="PANTHER" id="PTHR36116:SF1">
    <property type="entry name" value="UPF0060 MEMBRANE PROTEIN YNFA"/>
    <property type="match status" value="1"/>
</dbReference>
<comment type="similarity">
    <text evidence="5">Belongs to the UPF0060 family.</text>
</comment>
<keyword evidence="4 5" id="KW-0472">Membrane</keyword>
<dbReference type="RefSeq" id="WP_243732332.1">
    <property type="nucleotide sequence ID" value="NZ_SNWM01000004.1"/>
</dbReference>
<keyword evidence="2 5" id="KW-0812">Transmembrane</keyword>
<evidence type="ECO:0000256" key="4">
    <source>
        <dbReference type="ARBA" id="ARBA00023136"/>
    </source>
</evidence>
<dbReference type="InterPro" id="IPR037185">
    <property type="entry name" value="EmrE-like"/>
</dbReference>
<feature type="transmembrane region" description="Helical" evidence="5">
    <location>
        <begin position="18"/>
        <end position="39"/>
    </location>
</feature>
<feature type="transmembrane region" description="Helical" evidence="5">
    <location>
        <begin position="71"/>
        <end position="89"/>
    </location>
</feature>
<proteinExistence type="inferred from homology"/>
<name>A0A4R6IF08_9SPHI</name>
<evidence type="ECO:0000313" key="6">
    <source>
        <dbReference type="EMBL" id="TDO20574.1"/>
    </source>
</evidence>
<dbReference type="EMBL" id="SNWM01000004">
    <property type="protein sequence ID" value="TDO20574.1"/>
    <property type="molecule type" value="Genomic_DNA"/>
</dbReference>
<dbReference type="PANTHER" id="PTHR36116">
    <property type="entry name" value="UPF0060 MEMBRANE PROTEIN YNFA"/>
    <property type="match status" value="1"/>
</dbReference>
<evidence type="ECO:0000256" key="2">
    <source>
        <dbReference type="ARBA" id="ARBA00022692"/>
    </source>
</evidence>
<reference evidence="6 7" key="1">
    <citation type="submission" date="2019-03" db="EMBL/GenBank/DDBJ databases">
        <title>Genomic Encyclopedia of Archaeal and Bacterial Type Strains, Phase II (KMG-II): from individual species to whole genera.</title>
        <authorList>
            <person name="Goeker M."/>
        </authorList>
    </citation>
    <scope>NUCLEOTIDE SEQUENCE [LARGE SCALE GENOMIC DNA]</scope>
    <source>
        <strain evidence="6 7">DSM 19034</strain>
    </source>
</reference>
<dbReference type="InterPro" id="IPR003844">
    <property type="entry name" value="UPF0060"/>
</dbReference>
<feature type="transmembrane region" description="Helical" evidence="5">
    <location>
        <begin position="45"/>
        <end position="64"/>
    </location>
</feature>
<protein>
    <submittedName>
        <fullName evidence="6">Small multidrug resistance family-3 protein</fullName>
    </submittedName>
</protein>
<dbReference type="NCBIfam" id="NF002586">
    <property type="entry name" value="PRK02237.1"/>
    <property type="match status" value="1"/>
</dbReference>
<comment type="caution">
    <text evidence="6">The sequence shown here is derived from an EMBL/GenBank/DDBJ whole genome shotgun (WGS) entry which is preliminary data.</text>
</comment>
<dbReference type="Pfam" id="PF02694">
    <property type="entry name" value="UPF0060"/>
    <property type="match status" value="1"/>
</dbReference>
<dbReference type="AlphaFoldDB" id="A0A4R6IF08"/>
<comment type="subcellular location">
    <subcellularLocation>
        <location evidence="5">Cell membrane</location>
        <topology evidence="5">Multi-pass membrane protein</topology>
    </subcellularLocation>
</comment>
<dbReference type="Proteomes" id="UP000295499">
    <property type="component" value="Unassembled WGS sequence"/>
</dbReference>
<evidence type="ECO:0000256" key="5">
    <source>
        <dbReference type="HAMAP-Rule" id="MF_00010"/>
    </source>
</evidence>
<keyword evidence="1 5" id="KW-1003">Cell membrane</keyword>
<keyword evidence="3 5" id="KW-1133">Transmembrane helix</keyword>
<feature type="transmembrane region" description="Helical" evidence="5">
    <location>
        <begin position="101"/>
        <end position="118"/>
    </location>
</feature>
<sequence length="121" mass="13536">MNGISFPTLALMEIIRSLFFFILAGIFEIGGGYLIWLWLKEDKPFWYGILGGIILALYGIVATWQTASFGRVYATYGGIFIVLALIWAWKVDGFKPDKYDIIGASIALIGACIIIYMPRNT</sequence>
<accession>A0A4R6IF08</accession>
<keyword evidence="7" id="KW-1185">Reference proteome</keyword>
<dbReference type="GO" id="GO:0005886">
    <property type="term" value="C:plasma membrane"/>
    <property type="evidence" value="ECO:0007669"/>
    <property type="project" value="UniProtKB-SubCell"/>
</dbReference>
<organism evidence="6 7">
    <name type="scientific">Pedobacter duraquae</name>
    <dbReference type="NCBI Taxonomy" id="425511"/>
    <lineage>
        <taxon>Bacteria</taxon>
        <taxon>Pseudomonadati</taxon>
        <taxon>Bacteroidota</taxon>
        <taxon>Sphingobacteriia</taxon>
        <taxon>Sphingobacteriales</taxon>
        <taxon>Sphingobacteriaceae</taxon>
        <taxon>Pedobacter</taxon>
    </lineage>
</organism>
<evidence type="ECO:0000313" key="7">
    <source>
        <dbReference type="Proteomes" id="UP000295499"/>
    </source>
</evidence>
<evidence type="ECO:0000256" key="1">
    <source>
        <dbReference type="ARBA" id="ARBA00022475"/>
    </source>
</evidence>
<dbReference type="SUPFAM" id="SSF103481">
    <property type="entry name" value="Multidrug resistance efflux transporter EmrE"/>
    <property type="match status" value="1"/>
</dbReference>
<gene>
    <name evidence="6" type="ORF">CLV32_3204</name>
</gene>
<dbReference type="HAMAP" id="MF_00010">
    <property type="entry name" value="UPF0060"/>
    <property type="match status" value="1"/>
</dbReference>
<evidence type="ECO:0000256" key="3">
    <source>
        <dbReference type="ARBA" id="ARBA00022989"/>
    </source>
</evidence>